<feature type="transmembrane region" description="Helical" evidence="1">
    <location>
        <begin position="49"/>
        <end position="69"/>
    </location>
</feature>
<keyword evidence="1" id="KW-1133">Transmembrane helix</keyword>
<evidence type="ECO:0000313" key="3">
    <source>
        <dbReference type="Proteomes" id="UP001500339"/>
    </source>
</evidence>
<comment type="caution">
    <text evidence="2">The sequence shown here is derived from an EMBL/GenBank/DDBJ whole genome shotgun (WGS) entry which is preliminary data.</text>
</comment>
<sequence>MNDNKEIDKMEEFMSILSEDQFQIDLDIEDIIENALNIMESRKKRRENLLFIGISFCIIVLLYSIFFILGIRYMVYFQVFMLLIGPIIIIPISKSRITEGSNI</sequence>
<gene>
    <name evidence="2" type="ORF">GCM10008905_16070</name>
</gene>
<evidence type="ECO:0000313" key="2">
    <source>
        <dbReference type="EMBL" id="GAA0723447.1"/>
    </source>
</evidence>
<proteinExistence type="predicted"/>
<keyword evidence="1" id="KW-0812">Transmembrane</keyword>
<evidence type="ECO:0000256" key="1">
    <source>
        <dbReference type="SAM" id="Phobius"/>
    </source>
</evidence>
<protein>
    <submittedName>
        <fullName evidence="2">Uncharacterized protein</fullName>
    </submittedName>
</protein>
<keyword evidence="1" id="KW-0472">Membrane</keyword>
<organism evidence="2 3">
    <name type="scientific">Clostridium malenominatum</name>
    <dbReference type="NCBI Taxonomy" id="1539"/>
    <lineage>
        <taxon>Bacteria</taxon>
        <taxon>Bacillati</taxon>
        <taxon>Bacillota</taxon>
        <taxon>Clostridia</taxon>
        <taxon>Eubacteriales</taxon>
        <taxon>Clostridiaceae</taxon>
        <taxon>Clostridium</taxon>
    </lineage>
</organism>
<feature type="transmembrane region" description="Helical" evidence="1">
    <location>
        <begin position="75"/>
        <end position="93"/>
    </location>
</feature>
<dbReference type="Proteomes" id="UP001500339">
    <property type="component" value="Unassembled WGS sequence"/>
</dbReference>
<name>A0ABN1IXL2_9CLOT</name>
<dbReference type="EMBL" id="BAAACF010000001">
    <property type="protein sequence ID" value="GAA0723447.1"/>
    <property type="molecule type" value="Genomic_DNA"/>
</dbReference>
<dbReference type="RefSeq" id="WP_343768630.1">
    <property type="nucleotide sequence ID" value="NZ_BAAACF010000001.1"/>
</dbReference>
<accession>A0ABN1IXL2</accession>
<reference evidence="2 3" key="1">
    <citation type="journal article" date="2019" name="Int. J. Syst. Evol. Microbiol.">
        <title>The Global Catalogue of Microorganisms (GCM) 10K type strain sequencing project: providing services to taxonomists for standard genome sequencing and annotation.</title>
        <authorList>
            <consortium name="The Broad Institute Genomics Platform"/>
            <consortium name="The Broad Institute Genome Sequencing Center for Infectious Disease"/>
            <person name="Wu L."/>
            <person name="Ma J."/>
        </authorList>
    </citation>
    <scope>NUCLEOTIDE SEQUENCE [LARGE SCALE GENOMIC DNA]</scope>
    <source>
        <strain evidence="2 3">JCM 1405</strain>
    </source>
</reference>
<keyword evidence="3" id="KW-1185">Reference proteome</keyword>